<accession>A0ABV6NGD6</accession>
<organism evidence="3 4">
    <name type="scientific">Halalkalibacter alkalisediminis</name>
    <dbReference type="NCBI Taxonomy" id="935616"/>
    <lineage>
        <taxon>Bacteria</taxon>
        <taxon>Bacillati</taxon>
        <taxon>Bacillota</taxon>
        <taxon>Bacilli</taxon>
        <taxon>Bacillales</taxon>
        <taxon>Bacillaceae</taxon>
        <taxon>Halalkalibacter</taxon>
    </lineage>
</organism>
<keyword evidence="4" id="KW-1185">Reference proteome</keyword>
<gene>
    <name evidence="3" type="ORF">ACFFH4_12345</name>
</gene>
<feature type="transmembrane region" description="Helical" evidence="1">
    <location>
        <begin position="118"/>
        <end position="138"/>
    </location>
</feature>
<dbReference type="Pfam" id="PF02517">
    <property type="entry name" value="Rce1-like"/>
    <property type="match status" value="1"/>
</dbReference>
<keyword evidence="1" id="KW-1133">Transmembrane helix</keyword>
<feature type="transmembrane region" description="Helical" evidence="1">
    <location>
        <begin position="55"/>
        <end position="74"/>
    </location>
</feature>
<evidence type="ECO:0000313" key="4">
    <source>
        <dbReference type="Proteomes" id="UP001589833"/>
    </source>
</evidence>
<feature type="transmembrane region" description="Helical" evidence="1">
    <location>
        <begin position="145"/>
        <end position="163"/>
    </location>
</feature>
<evidence type="ECO:0000256" key="1">
    <source>
        <dbReference type="SAM" id="Phobius"/>
    </source>
</evidence>
<protein>
    <submittedName>
        <fullName evidence="3">Lysostaphin resistance A-like protein</fullName>
    </submittedName>
</protein>
<comment type="caution">
    <text evidence="3">The sequence shown here is derived from an EMBL/GenBank/DDBJ whole genome shotgun (WGS) entry which is preliminary data.</text>
</comment>
<dbReference type="RefSeq" id="WP_273840825.1">
    <property type="nucleotide sequence ID" value="NZ_JAQQWT010000002.1"/>
</dbReference>
<name>A0ABV6NGD6_9BACI</name>
<feature type="domain" description="CAAX prenyl protease 2/Lysostaphin resistance protein A-like" evidence="2">
    <location>
        <begin position="97"/>
        <end position="180"/>
    </location>
</feature>
<keyword evidence="1" id="KW-0472">Membrane</keyword>
<feature type="transmembrane region" description="Helical" evidence="1">
    <location>
        <begin position="169"/>
        <end position="185"/>
    </location>
</feature>
<dbReference type="Proteomes" id="UP001589833">
    <property type="component" value="Unassembled WGS sequence"/>
</dbReference>
<dbReference type="EMBL" id="JBHLTR010000017">
    <property type="protein sequence ID" value="MFC0559840.1"/>
    <property type="molecule type" value="Genomic_DNA"/>
</dbReference>
<keyword evidence="1" id="KW-0812">Transmembrane</keyword>
<evidence type="ECO:0000259" key="2">
    <source>
        <dbReference type="Pfam" id="PF02517"/>
    </source>
</evidence>
<sequence length="201" mass="23156">MKKQREIVADLTDQELVLNVYLTQVIMLVLALIIGYFVFDRWFDFGLLFKTNLKWMILVGGGVALVVVFTDLILERLLPKEWLDDGGINERVFRNLSIPQLFLLCAVVAFAEELLFRAVIQTAFGLVIASVIFALVHIRYLDKPILFFNVCLVSFLLGTLFYWTGMIMITIFAHFLIDFLLGIILRNRYKKNIEKEGGVRT</sequence>
<feature type="transmembrane region" description="Helical" evidence="1">
    <location>
        <begin position="20"/>
        <end position="39"/>
    </location>
</feature>
<dbReference type="InterPro" id="IPR003675">
    <property type="entry name" value="Rce1/LyrA-like_dom"/>
</dbReference>
<reference evidence="3 4" key="1">
    <citation type="submission" date="2024-09" db="EMBL/GenBank/DDBJ databases">
        <authorList>
            <person name="Sun Q."/>
            <person name="Mori K."/>
        </authorList>
    </citation>
    <scope>NUCLEOTIDE SEQUENCE [LARGE SCALE GENOMIC DNA]</scope>
    <source>
        <strain evidence="3 4">NCAIM B.02301</strain>
    </source>
</reference>
<feature type="transmembrane region" description="Helical" evidence="1">
    <location>
        <begin position="95"/>
        <end position="112"/>
    </location>
</feature>
<evidence type="ECO:0000313" key="3">
    <source>
        <dbReference type="EMBL" id="MFC0559840.1"/>
    </source>
</evidence>
<proteinExistence type="predicted"/>